<dbReference type="KEGG" id="dmm:dnm_096970"/>
<accession>A0A975BZF9</accession>
<dbReference type="AlphaFoldDB" id="A0A975BZF9"/>
<gene>
    <name evidence="4" type="ORF">dnm_096970</name>
</gene>
<dbReference type="GO" id="GO:0016757">
    <property type="term" value="F:glycosyltransferase activity"/>
    <property type="evidence" value="ECO:0007669"/>
    <property type="project" value="InterPro"/>
</dbReference>
<name>A0A975BZF9_9BACT</name>
<dbReference type="SUPFAM" id="SSF53756">
    <property type="entry name" value="UDP-Glycosyltransferase/glycogen phosphorylase"/>
    <property type="match status" value="1"/>
</dbReference>
<proteinExistence type="predicted"/>
<dbReference type="Pfam" id="PF13579">
    <property type="entry name" value="Glyco_trans_4_4"/>
    <property type="match status" value="1"/>
</dbReference>
<dbReference type="GO" id="GO:0009103">
    <property type="term" value="P:lipopolysaccharide biosynthetic process"/>
    <property type="evidence" value="ECO:0007669"/>
    <property type="project" value="TreeGrafter"/>
</dbReference>
<dbReference type="InterPro" id="IPR028098">
    <property type="entry name" value="Glyco_trans_4-like_N"/>
</dbReference>
<dbReference type="Gene3D" id="3.40.50.2000">
    <property type="entry name" value="Glycogen Phosphorylase B"/>
    <property type="match status" value="2"/>
</dbReference>
<dbReference type="PANTHER" id="PTHR46401">
    <property type="entry name" value="GLYCOSYLTRANSFERASE WBBK-RELATED"/>
    <property type="match status" value="1"/>
</dbReference>
<feature type="domain" description="Glycosyltransferase subfamily 4-like N-terminal" evidence="3">
    <location>
        <begin position="26"/>
        <end position="201"/>
    </location>
</feature>
<dbReference type="EMBL" id="CP061800">
    <property type="protein sequence ID" value="QTA93594.1"/>
    <property type="molecule type" value="Genomic_DNA"/>
</dbReference>
<dbReference type="Pfam" id="PF00534">
    <property type="entry name" value="Glycos_transf_1"/>
    <property type="match status" value="1"/>
</dbReference>
<evidence type="ECO:0000256" key="1">
    <source>
        <dbReference type="ARBA" id="ARBA00022679"/>
    </source>
</evidence>
<dbReference type="CDD" id="cd03794">
    <property type="entry name" value="GT4_WbuB-like"/>
    <property type="match status" value="1"/>
</dbReference>
<protein>
    <submittedName>
        <fullName evidence="4">Glycosyltransferase domain-containing protein</fullName>
    </submittedName>
</protein>
<dbReference type="InterPro" id="IPR001296">
    <property type="entry name" value="Glyco_trans_1"/>
</dbReference>
<dbReference type="Proteomes" id="UP000663722">
    <property type="component" value="Chromosome"/>
</dbReference>
<dbReference type="PANTHER" id="PTHR46401:SF2">
    <property type="entry name" value="GLYCOSYLTRANSFERASE WBBK-RELATED"/>
    <property type="match status" value="1"/>
</dbReference>
<organism evidence="4 5">
    <name type="scientific">Desulfonema magnum</name>
    <dbReference type="NCBI Taxonomy" id="45655"/>
    <lineage>
        <taxon>Bacteria</taxon>
        <taxon>Pseudomonadati</taxon>
        <taxon>Thermodesulfobacteriota</taxon>
        <taxon>Desulfobacteria</taxon>
        <taxon>Desulfobacterales</taxon>
        <taxon>Desulfococcaceae</taxon>
        <taxon>Desulfonema</taxon>
    </lineage>
</organism>
<evidence type="ECO:0000259" key="2">
    <source>
        <dbReference type="Pfam" id="PF00534"/>
    </source>
</evidence>
<keyword evidence="1" id="KW-0808">Transferase</keyword>
<evidence type="ECO:0000259" key="3">
    <source>
        <dbReference type="Pfam" id="PF13579"/>
    </source>
</evidence>
<evidence type="ECO:0000313" key="5">
    <source>
        <dbReference type="Proteomes" id="UP000663722"/>
    </source>
</evidence>
<sequence>MVQIMRILLLSQWCQPEPFFKGVPFAKALKARGHDVEILTGFPNYPGGKIYPGYRIRLFQREVIDSIPVNRVALYPSHNHSGFHRILNYMSFALSAAAIGPLLVKKPDVIYAYNLITLEWAAWILKKWHRCPVVFDIQDMWPDSVTDSGMMQKSALLRVLNAWCKSVYRRATHLTTLSPGFKNELVKRGIPKNNISVIYNWCDEANINESTSVPPETNNLMKDNAFIVMFAGTMGVMQGLDAILDAAERLLKIEPKIKFVFVGGGIECERIKKSAIDRSLENVTFLERQPPERIKAILQMADVLLVHLRDTALFKITIPSKVQAYMAAGKPILLGAIGDSANIVRKSEAGVVVTPENPKSIANGILKLYRMTENERKRMGLKGLQYYKEKLSMDAGVQKFEKIFYKLIQN</sequence>
<keyword evidence="5" id="KW-1185">Reference proteome</keyword>
<evidence type="ECO:0000313" key="4">
    <source>
        <dbReference type="EMBL" id="QTA93594.1"/>
    </source>
</evidence>
<reference evidence="4" key="1">
    <citation type="journal article" date="2021" name="Microb. Physiol.">
        <title>Proteogenomic Insights into the Physiology of Marine, Sulfate-Reducing, Filamentous Desulfonema limicola and Desulfonema magnum.</title>
        <authorList>
            <person name="Schnaars V."/>
            <person name="Wohlbrand L."/>
            <person name="Scheve S."/>
            <person name="Hinrichs C."/>
            <person name="Reinhardt R."/>
            <person name="Rabus R."/>
        </authorList>
    </citation>
    <scope>NUCLEOTIDE SEQUENCE</scope>
    <source>
        <strain evidence="4">4be13</strain>
    </source>
</reference>
<feature type="domain" description="Glycosyl transferase family 1" evidence="2">
    <location>
        <begin position="221"/>
        <end position="380"/>
    </location>
</feature>